<dbReference type="Gene3D" id="1.10.443.10">
    <property type="entry name" value="Intergrase catalytic core"/>
    <property type="match status" value="1"/>
</dbReference>
<protein>
    <submittedName>
        <fullName evidence="12">Integrase/recombinase XerC</fullName>
    </submittedName>
</protein>
<dbReference type="PROSITE" id="PS51900">
    <property type="entry name" value="CB"/>
    <property type="match status" value="1"/>
</dbReference>
<evidence type="ECO:0000256" key="6">
    <source>
        <dbReference type="ARBA" id="ARBA00023125"/>
    </source>
</evidence>
<dbReference type="Pfam" id="PF02899">
    <property type="entry name" value="Phage_int_SAM_1"/>
    <property type="match status" value="1"/>
</dbReference>
<dbReference type="EMBL" id="JAASQL010000001">
    <property type="protein sequence ID" value="NIJ44661.1"/>
    <property type="molecule type" value="Genomic_DNA"/>
</dbReference>
<dbReference type="InterPro" id="IPR010998">
    <property type="entry name" value="Integrase_recombinase_N"/>
</dbReference>
<evidence type="ECO:0000259" key="10">
    <source>
        <dbReference type="PROSITE" id="PS51898"/>
    </source>
</evidence>
<evidence type="ECO:0000256" key="3">
    <source>
        <dbReference type="ARBA" id="ARBA00022618"/>
    </source>
</evidence>
<sequence length="298" mass="35071">MELLTKFIDYLSLEKNYSKHTITAYQKDIQDFFSYLEEEYQIVNSREVEYLYIRSWIVFLHQQNITNRSVNRKITALKSFYVFLLKIEEVDKNPLSNQKSLKTAKKVIIPFSEREVEEALLVQNDSYTVYEQKRNKLIIHFLYGTGIRQSEIIGLKLKDVDVKEKTIKVLGKRNKERIVPVYKEIIDNIEDYLLERDKLPFFETYFFVTKKGGKMYNALVYRVINSYFSKVSTKQKKSPHVLRHSYATDLVNNGADLNSVKELLGHSSLAATQVYTHNSLDKLKQVYNQAHPRSAKKK</sequence>
<evidence type="ECO:0000256" key="2">
    <source>
        <dbReference type="ARBA" id="ARBA00022490"/>
    </source>
</evidence>
<dbReference type="InterPro" id="IPR004107">
    <property type="entry name" value="Integrase_SAM-like_N"/>
</dbReference>
<dbReference type="PANTHER" id="PTHR30349">
    <property type="entry name" value="PHAGE INTEGRASE-RELATED"/>
    <property type="match status" value="1"/>
</dbReference>
<keyword evidence="13" id="KW-1185">Reference proteome</keyword>
<evidence type="ECO:0000256" key="9">
    <source>
        <dbReference type="PROSITE-ProRule" id="PRU01248"/>
    </source>
</evidence>
<evidence type="ECO:0000256" key="7">
    <source>
        <dbReference type="ARBA" id="ARBA00023172"/>
    </source>
</evidence>
<keyword evidence="7" id="KW-0233">DNA recombination</keyword>
<keyword evidence="6 9" id="KW-0238">DNA-binding</keyword>
<proteinExistence type="predicted"/>
<dbReference type="SUPFAM" id="SSF56349">
    <property type="entry name" value="DNA breaking-rejoining enzymes"/>
    <property type="match status" value="1"/>
</dbReference>
<dbReference type="Pfam" id="PF00589">
    <property type="entry name" value="Phage_integrase"/>
    <property type="match status" value="1"/>
</dbReference>
<keyword evidence="4" id="KW-0159">Chromosome partition</keyword>
<comment type="subcellular location">
    <subcellularLocation>
        <location evidence="1">Cytoplasm</location>
    </subcellularLocation>
</comment>
<dbReference type="InterPro" id="IPR050090">
    <property type="entry name" value="Tyrosine_recombinase_XerCD"/>
</dbReference>
<dbReference type="Proteomes" id="UP000745859">
    <property type="component" value="Unassembled WGS sequence"/>
</dbReference>
<feature type="domain" description="Core-binding (CB)" evidence="11">
    <location>
        <begin position="1"/>
        <end position="85"/>
    </location>
</feature>
<keyword evidence="5" id="KW-0229">DNA integration</keyword>
<evidence type="ECO:0000256" key="5">
    <source>
        <dbReference type="ARBA" id="ARBA00022908"/>
    </source>
</evidence>
<evidence type="ECO:0000256" key="4">
    <source>
        <dbReference type="ARBA" id="ARBA00022829"/>
    </source>
</evidence>
<reference evidence="12 13" key="1">
    <citation type="submission" date="2020-03" db="EMBL/GenBank/DDBJ databases">
        <title>Genomic Encyclopedia of Type Strains, Phase IV (KMG-IV): sequencing the most valuable type-strain genomes for metagenomic binning, comparative biology and taxonomic classification.</title>
        <authorList>
            <person name="Goeker M."/>
        </authorList>
    </citation>
    <scope>NUCLEOTIDE SEQUENCE [LARGE SCALE GENOMIC DNA]</scope>
    <source>
        <strain evidence="12 13">DSM 101599</strain>
    </source>
</reference>
<accession>A0ABX0UAR2</accession>
<keyword evidence="8" id="KW-0131">Cell cycle</keyword>
<evidence type="ECO:0000256" key="8">
    <source>
        <dbReference type="ARBA" id="ARBA00023306"/>
    </source>
</evidence>
<evidence type="ECO:0000313" key="12">
    <source>
        <dbReference type="EMBL" id="NIJ44661.1"/>
    </source>
</evidence>
<feature type="domain" description="Tyr recombinase" evidence="10">
    <location>
        <begin position="107"/>
        <end position="288"/>
    </location>
</feature>
<evidence type="ECO:0000256" key="1">
    <source>
        <dbReference type="ARBA" id="ARBA00004496"/>
    </source>
</evidence>
<dbReference type="InterPro" id="IPR044068">
    <property type="entry name" value="CB"/>
</dbReference>
<name>A0ABX0UAR2_9FLAO</name>
<comment type="caution">
    <text evidence="12">The sequence shown here is derived from an EMBL/GenBank/DDBJ whole genome shotgun (WGS) entry which is preliminary data.</text>
</comment>
<keyword evidence="3" id="KW-0132">Cell division</keyword>
<gene>
    <name evidence="12" type="ORF">FHR24_001100</name>
</gene>
<keyword evidence="2" id="KW-0963">Cytoplasm</keyword>
<evidence type="ECO:0000259" key="11">
    <source>
        <dbReference type="PROSITE" id="PS51900"/>
    </source>
</evidence>
<dbReference type="InterPro" id="IPR011010">
    <property type="entry name" value="DNA_brk_join_enz"/>
</dbReference>
<dbReference type="InterPro" id="IPR002104">
    <property type="entry name" value="Integrase_catalytic"/>
</dbReference>
<dbReference type="InterPro" id="IPR013762">
    <property type="entry name" value="Integrase-like_cat_sf"/>
</dbReference>
<evidence type="ECO:0000313" key="13">
    <source>
        <dbReference type="Proteomes" id="UP000745859"/>
    </source>
</evidence>
<dbReference type="RefSeq" id="WP_167185074.1">
    <property type="nucleotide sequence ID" value="NZ_JAASQL010000001.1"/>
</dbReference>
<dbReference type="PANTHER" id="PTHR30349:SF77">
    <property type="entry name" value="TYROSINE RECOMBINASE XERC"/>
    <property type="match status" value="1"/>
</dbReference>
<dbReference type="Gene3D" id="1.10.150.130">
    <property type="match status" value="1"/>
</dbReference>
<organism evidence="12 13">
    <name type="scientific">Wenyingzhuangia heitensis</name>
    <dbReference type="NCBI Taxonomy" id="1487859"/>
    <lineage>
        <taxon>Bacteria</taxon>
        <taxon>Pseudomonadati</taxon>
        <taxon>Bacteroidota</taxon>
        <taxon>Flavobacteriia</taxon>
        <taxon>Flavobacteriales</taxon>
        <taxon>Flavobacteriaceae</taxon>
        <taxon>Wenyingzhuangia</taxon>
    </lineage>
</organism>
<dbReference type="PROSITE" id="PS51898">
    <property type="entry name" value="TYR_RECOMBINASE"/>
    <property type="match status" value="1"/>
</dbReference>